<keyword evidence="2" id="KW-0503">Monooxygenase</keyword>
<reference evidence="3" key="1">
    <citation type="journal article" date="2019" name="Int. J. Syst. Evol. Microbiol.">
        <title>The Global Catalogue of Microorganisms (GCM) 10K type strain sequencing project: providing services to taxonomists for standard genome sequencing and annotation.</title>
        <authorList>
            <consortium name="The Broad Institute Genomics Platform"/>
            <consortium name="The Broad Institute Genome Sequencing Center for Infectious Disease"/>
            <person name="Wu L."/>
            <person name="Ma J."/>
        </authorList>
    </citation>
    <scope>NUCLEOTIDE SEQUENCE [LARGE SCALE GENOMIC DNA]</scope>
    <source>
        <strain evidence="3">CAIM 431</strain>
    </source>
</reference>
<name>A0ABW4RV89_9ACTN</name>
<keyword evidence="3" id="KW-1185">Reference proteome</keyword>
<dbReference type="GO" id="GO:0004497">
    <property type="term" value="F:monooxygenase activity"/>
    <property type="evidence" value="ECO:0007669"/>
    <property type="project" value="UniProtKB-KW"/>
</dbReference>
<evidence type="ECO:0000313" key="3">
    <source>
        <dbReference type="Proteomes" id="UP001597326"/>
    </source>
</evidence>
<evidence type="ECO:0000259" key="1">
    <source>
        <dbReference type="PROSITE" id="PS51725"/>
    </source>
</evidence>
<proteinExistence type="predicted"/>
<comment type="caution">
    <text evidence="2">The sequence shown here is derived from an EMBL/GenBank/DDBJ whole genome shotgun (WGS) entry which is preliminary data.</text>
</comment>
<dbReference type="PANTHER" id="PTHR33336:SF3">
    <property type="entry name" value="ABM DOMAIN-CONTAINING PROTEIN"/>
    <property type="match status" value="1"/>
</dbReference>
<accession>A0ABW4RV89</accession>
<dbReference type="InterPro" id="IPR050744">
    <property type="entry name" value="AI-2_Isomerase_LsrG"/>
</dbReference>
<evidence type="ECO:0000313" key="2">
    <source>
        <dbReference type="EMBL" id="MFD1890242.1"/>
    </source>
</evidence>
<sequence length="110" mass="12639">MITITVKWDVKPEYADDFMELTREFTEACRAEPGCLWFDWSRSVDNPNEYILIEAYADAEAGSAHVNSEHFTKAMKEQGRYAATRPQVISYEIPQDGWNDLGEIEMPDGQ</sequence>
<gene>
    <name evidence="2" type="ORF">ACFSCS_08615</name>
</gene>
<dbReference type="RefSeq" id="WP_343873255.1">
    <property type="nucleotide sequence ID" value="NZ_BAAAIX010000015.1"/>
</dbReference>
<dbReference type="Gene3D" id="3.30.70.100">
    <property type="match status" value="1"/>
</dbReference>
<dbReference type="InterPro" id="IPR007138">
    <property type="entry name" value="ABM_dom"/>
</dbReference>
<organism evidence="2 3">
    <name type="scientific">Luteococcus peritonei</name>
    <dbReference type="NCBI Taxonomy" id="88874"/>
    <lineage>
        <taxon>Bacteria</taxon>
        <taxon>Bacillati</taxon>
        <taxon>Actinomycetota</taxon>
        <taxon>Actinomycetes</taxon>
        <taxon>Propionibacteriales</taxon>
        <taxon>Propionibacteriaceae</taxon>
        <taxon>Luteococcus</taxon>
    </lineage>
</organism>
<dbReference type="Proteomes" id="UP001597326">
    <property type="component" value="Unassembled WGS sequence"/>
</dbReference>
<protein>
    <submittedName>
        <fullName evidence="2">Quinol monooxygenase</fullName>
        <ecNumber evidence="2">1.-.-.-</ecNumber>
    </submittedName>
</protein>
<dbReference type="SUPFAM" id="SSF54909">
    <property type="entry name" value="Dimeric alpha+beta barrel"/>
    <property type="match status" value="1"/>
</dbReference>
<dbReference type="EC" id="1.-.-.-" evidence="2"/>
<dbReference type="PROSITE" id="PS51725">
    <property type="entry name" value="ABM"/>
    <property type="match status" value="1"/>
</dbReference>
<dbReference type="Pfam" id="PF03992">
    <property type="entry name" value="ABM"/>
    <property type="match status" value="1"/>
</dbReference>
<dbReference type="EMBL" id="JBHUFZ010000018">
    <property type="protein sequence ID" value="MFD1890242.1"/>
    <property type="molecule type" value="Genomic_DNA"/>
</dbReference>
<dbReference type="InterPro" id="IPR011008">
    <property type="entry name" value="Dimeric_a/b-barrel"/>
</dbReference>
<feature type="domain" description="ABM" evidence="1">
    <location>
        <begin position="2"/>
        <end position="93"/>
    </location>
</feature>
<keyword evidence="2" id="KW-0560">Oxidoreductase</keyword>
<dbReference type="PANTHER" id="PTHR33336">
    <property type="entry name" value="QUINOL MONOOXYGENASE YGIN-RELATED"/>
    <property type="match status" value="1"/>
</dbReference>